<dbReference type="Proteomes" id="UP001056978">
    <property type="component" value="Chromosome 4"/>
</dbReference>
<dbReference type="EMBL" id="CM043772">
    <property type="protein sequence ID" value="KAI4840522.1"/>
    <property type="molecule type" value="Genomic_DNA"/>
</dbReference>
<proteinExistence type="predicted"/>
<sequence length="246" mass="29278">MEKKFRAPFYIKISTFIFLTWVYNIKDNVSYLNRCFDEKHHVDGKLDIRTYRILTKSKKKKGSNIVWVKGDYPTIEEYRKLYPANHEKVTKKTKNKQPYECPLNNKGNYEHARKIKSSLHLGKDSYCEKRRIDKIYFKNKVRDFKISDFNHLRNKIELKKIMFYVTCILFIPVVILVNVGLFGSESSEGCNEVLSCLANNDFRFSFLILTFIVIVVVIYILKKILKYDKFISIKEKLNNTFFPSLY</sequence>
<accession>A0ACB9YDT9</accession>
<organism evidence="1 2">
    <name type="scientific">Plasmodium brasilianum</name>
    <dbReference type="NCBI Taxonomy" id="5824"/>
    <lineage>
        <taxon>Eukaryota</taxon>
        <taxon>Sar</taxon>
        <taxon>Alveolata</taxon>
        <taxon>Apicomplexa</taxon>
        <taxon>Aconoidasida</taxon>
        <taxon>Haemosporida</taxon>
        <taxon>Plasmodiidae</taxon>
        <taxon>Plasmodium</taxon>
        <taxon>Plasmodium (Plasmodium)</taxon>
    </lineage>
</organism>
<protein>
    <submittedName>
        <fullName evidence="1">Uncharacterized protein</fullName>
    </submittedName>
</protein>
<gene>
    <name evidence="1" type="ORF">MKS88_001249</name>
</gene>
<keyword evidence="2" id="KW-1185">Reference proteome</keyword>
<evidence type="ECO:0000313" key="1">
    <source>
        <dbReference type="EMBL" id="KAI4840522.1"/>
    </source>
</evidence>
<reference evidence="1" key="1">
    <citation type="submission" date="2022-06" db="EMBL/GenBank/DDBJ databases">
        <title>The First Complete Genome of the Simian Malaria Parasite Plasmodium brasilianum.</title>
        <authorList>
            <person name="Bajic M."/>
            <person name="Ravishankar S."/>
        </authorList>
    </citation>
    <scope>NUCLEOTIDE SEQUENCE</scope>
    <source>
        <strain evidence="1">Bolivian I</strain>
    </source>
</reference>
<name>A0ACB9YDT9_PLABR</name>
<evidence type="ECO:0000313" key="2">
    <source>
        <dbReference type="Proteomes" id="UP001056978"/>
    </source>
</evidence>
<comment type="caution">
    <text evidence="1">The sequence shown here is derived from an EMBL/GenBank/DDBJ whole genome shotgun (WGS) entry which is preliminary data.</text>
</comment>